<dbReference type="SFLD" id="SFLDS00029">
    <property type="entry name" value="Radical_SAM"/>
    <property type="match status" value="1"/>
</dbReference>
<dbReference type="InterPro" id="IPR007197">
    <property type="entry name" value="rSAM"/>
</dbReference>
<evidence type="ECO:0000313" key="9">
    <source>
        <dbReference type="Proteomes" id="UP000182321"/>
    </source>
</evidence>
<evidence type="ECO:0000256" key="1">
    <source>
        <dbReference type="ARBA" id="ARBA00001966"/>
    </source>
</evidence>
<dbReference type="PANTHER" id="PTHR11135">
    <property type="entry name" value="HISTONE ACETYLTRANSFERASE-RELATED"/>
    <property type="match status" value="1"/>
</dbReference>
<accession>A0A1H7GD18</accession>
<keyword evidence="2" id="KW-0004">4Fe-4S</keyword>
<evidence type="ECO:0000256" key="2">
    <source>
        <dbReference type="ARBA" id="ARBA00022485"/>
    </source>
</evidence>
<dbReference type="NCBIfam" id="TIGR01212">
    <property type="entry name" value="TIGR01212 family radical SAM protein"/>
    <property type="match status" value="1"/>
</dbReference>
<reference evidence="9" key="1">
    <citation type="submission" date="2016-10" db="EMBL/GenBank/DDBJ databases">
        <authorList>
            <person name="Varghese N."/>
        </authorList>
    </citation>
    <scope>NUCLEOTIDE SEQUENCE [LARGE SCALE GENOMIC DNA]</scope>
    <source>
        <strain evidence="9">ACV-9</strain>
    </source>
</reference>
<keyword evidence="9" id="KW-1185">Reference proteome</keyword>
<dbReference type="InterPro" id="IPR023404">
    <property type="entry name" value="rSAM_horseshoe"/>
</dbReference>
<gene>
    <name evidence="8" type="ORF">SAMN02910377_00720</name>
</gene>
<dbReference type="Pfam" id="PF04055">
    <property type="entry name" value="Radical_SAM"/>
    <property type="match status" value="1"/>
</dbReference>
<organism evidence="8 9">
    <name type="scientific">Pseudobutyrivibrio ruminis</name>
    <dbReference type="NCBI Taxonomy" id="46206"/>
    <lineage>
        <taxon>Bacteria</taxon>
        <taxon>Bacillati</taxon>
        <taxon>Bacillota</taxon>
        <taxon>Clostridia</taxon>
        <taxon>Lachnospirales</taxon>
        <taxon>Lachnospiraceae</taxon>
        <taxon>Pseudobutyrivibrio</taxon>
    </lineage>
</organism>
<evidence type="ECO:0000259" key="7">
    <source>
        <dbReference type="PROSITE" id="PS51918"/>
    </source>
</evidence>
<dbReference type="GO" id="GO:0051539">
    <property type="term" value="F:4 iron, 4 sulfur cluster binding"/>
    <property type="evidence" value="ECO:0007669"/>
    <property type="project" value="UniProtKB-KW"/>
</dbReference>
<dbReference type="SUPFAM" id="SSF102114">
    <property type="entry name" value="Radical SAM enzymes"/>
    <property type="match status" value="1"/>
</dbReference>
<name>A0A1H7GD18_9FIRM</name>
<dbReference type="InterPro" id="IPR005911">
    <property type="entry name" value="YhcC-like"/>
</dbReference>
<dbReference type="RefSeq" id="WP_074789257.1">
    <property type="nucleotide sequence ID" value="NZ_FNZX01000004.1"/>
</dbReference>
<dbReference type="InterPro" id="IPR032432">
    <property type="entry name" value="Radical_SAM_C"/>
</dbReference>
<dbReference type="Pfam" id="PF16199">
    <property type="entry name" value="Radical_SAM_C"/>
    <property type="match status" value="1"/>
</dbReference>
<evidence type="ECO:0000256" key="5">
    <source>
        <dbReference type="ARBA" id="ARBA00023004"/>
    </source>
</evidence>
<sequence length="302" mass="34049">MEYTSLSDYLKEKYNIKVYKLSLSSGCSCPNRDGKISTGGCIFCSEGGSGDFASSYNTDIEQQIIQAKSRVDQKISNKIPESERKYIAYFQSFTNTYGDEKRLMKLFEETISFPYIVGISIGTRPDCLSDEMIAFLGKLNQKKEVWIELGLQTIHADTASFINRGYQLNVFEDAYKRLTDAGLKVVVHVILGLPGESTNDMIESVKYLSQLSPALFGIKLQLLHILTGTKLADIYNENPFHVFTLEEYCQVVGECLKVLPKETVIHRLTGDGPKKLLIAPLWSGNKKLVMNTMRKYIKELDS</sequence>
<evidence type="ECO:0000256" key="4">
    <source>
        <dbReference type="ARBA" id="ARBA00022723"/>
    </source>
</evidence>
<keyword evidence="3" id="KW-0949">S-adenosyl-L-methionine</keyword>
<dbReference type="GO" id="GO:0003824">
    <property type="term" value="F:catalytic activity"/>
    <property type="evidence" value="ECO:0007669"/>
    <property type="project" value="InterPro"/>
</dbReference>
<protein>
    <recommendedName>
        <fullName evidence="7">Radical SAM core domain-containing protein</fullName>
    </recommendedName>
</protein>
<dbReference type="GO" id="GO:0046872">
    <property type="term" value="F:metal ion binding"/>
    <property type="evidence" value="ECO:0007669"/>
    <property type="project" value="UniProtKB-KW"/>
</dbReference>
<dbReference type="AlphaFoldDB" id="A0A1H7GD18"/>
<keyword evidence="4" id="KW-0479">Metal-binding</keyword>
<keyword evidence="6" id="KW-0411">Iron-sulfur</keyword>
<dbReference type="SFLD" id="SFLDG01091">
    <property type="entry name" value="uncharacterized_CHP01210-like"/>
    <property type="match status" value="1"/>
</dbReference>
<comment type="cofactor">
    <cofactor evidence="1">
        <name>[4Fe-4S] cluster</name>
        <dbReference type="ChEBI" id="CHEBI:49883"/>
    </cofactor>
</comment>
<keyword evidence="5" id="KW-0408">Iron</keyword>
<evidence type="ECO:0000256" key="6">
    <source>
        <dbReference type="ARBA" id="ARBA00023014"/>
    </source>
</evidence>
<evidence type="ECO:0000313" key="8">
    <source>
        <dbReference type="EMBL" id="SEK35924.1"/>
    </source>
</evidence>
<dbReference type="SMART" id="SM00729">
    <property type="entry name" value="Elp3"/>
    <property type="match status" value="1"/>
</dbReference>
<dbReference type="InterPro" id="IPR058240">
    <property type="entry name" value="rSAM_sf"/>
</dbReference>
<evidence type="ECO:0000256" key="3">
    <source>
        <dbReference type="ARBA" id="ARBA00022691"/>
    </source>
</evidence>
<dbReference type="SFLD" id="SFLDG01082">
    <property type="entry name" value="B12-binding_domain_containing"/>
    <property type="match status" value="1"/>
</dbReference>
<dbReference type="SFLD" id="SFLDG01086">
    <property type="entry name" value="elongater_protein-like"/>
    <property type="match status" value="1"/>
</dbReference>
<dbReference type="InterPro" id="IPR039661">
    <property type="entry name" value="ELP3"/>
</dbReference>
<dbReference type="PANTHER" id="PTHR11135:SF1">
    <property type="entry name" value="PROTEIN YHCC"/>
    <property type="match status" value="1"/>
</dbReference>
<dbReference type="CDD" id="cd01335">
    <property type="entry name" value="Radical_SAM"/>
    <property type="match status" value="1"/>
</dbReference>
<feature type="domain" description="Radical SAM core" evidence="7">
    <location>
        <begin position="13"/>
        <end position="261"/>
    </location>
</feature>
<dbReference type="InterPro" id="IPR006638">
    <property type="entry name" value="Elp3/MiaA/NifB-like_rSAM"/>
</dbReference>
<proteinExistence type="predicted"/>
<dbReference type="Gene3D" id="3.80.30.20">
    <property type="entry name" value="tm_1862 like domain"/>
    <property type="match status" value="1"/>
</dbReference>
<dbReference type="EMBL" id="FNZX01000004">
    <property type="protein sequence ID" value="SEK35924.1"/>
    <property type="molecule type" value="Genomic_DNA"/>
</dbReference>
<dbReference type="Proteomes" id="UP000182321">
    <property type="component" value="Unassembled WGS sequence"/>
</dbReference>
<dbReference type="PROSITE" id="PS51918">
    <property type="entry name" value="RADICAL_SAM"/>
    <property type="match status" value="1"/>
</dbReference>